<evidence type="ECO:0000256" key="4">
    <source>
        <dbReference type="HAMAP-Rule" id="MF_00724"/>
    </source>
</evidence>
<keyword evidence="3 4" id="KW-0975">Bacterial flagellum</keyword>
<accession>A0ABS6ECW9</accession>
<dbReference type="RefSeq" id="WP_216437443.1">
    <property type="nucleotide sequence ID" value="NZ_JAHLQF010000001.1"/>
</dbReference>
<organism evidence="6 7">
    <name type="scientific">Clostridium mobile</name>
    <dbReference type="NCBI Taxonomy" id="2841512"/>
    <lineage>
        <taxon>Bacteria</taxon>
        <taxon>Bacillati</taxon>
        <taxon>Bacillota</taxon>
        <taxon>Clostridia</taxon>
        <taxon>Eubacteriales</taxon>
        <taxon>Clostridiaceae</taxon>
        <taxon>Clostridium</taxon>
    </lineage>
</organism>
<keyword evidence="6" id="KW-0966">Cell projection</keyword>
<name>A0ABS6ECW9_9CLOT</name>
<evidence type="ECO:0000313" key="7">
    <source>
        <dbReference type="Proteomes" id="UP000726170"/>
    </source>
</evidence>
<dbReference type="PANTHER" id="PTHR34653:SF1">
    <property type="entry name" value="FLAGELLAR HOOK-BASAL BODY COMPLEX PROTEIN FLIE"/>
    <property type="match status" value="1"/>
</dbReference>
<keyword evidence="6" id="KW-0282">Flagellum</keyword>
<dbReference type="EMBL" id="JAHLQF010000001">
    <property type="protein sequence ID" value="MBU5483038.1"/>
    <property type="molecule type" value="Genomic_DNA"/>
</dbReference>
<dbReference type="NCBIfam" id="TIGR00205">
    <property type="entry name" value="fliE"/>
    <property type="match status" value="1"/>
</dbReference>
<keyword evidence="7" id="KW-1185">Reference proteome</keyword>
<comment type="similarity">
    <text evidence="2 4">Belongs to the FliE family.</text>
</comment>
<evidence type="ECO:0000256" key="3">
    <source>
        <dbReference type="ARBA" id="ARBA00023143"/>
    </source>
</evidence>
<dbReference type="InterPro" id="IPR001624">
    <property type="entry name" value="FliE"/>
</dbReference>
<proteinExistence type="inferred from homology"/>
<evidence type="ECO:0000256" key="1">
    <source>
        <dbReference type="ARBA" id="ARBA00004117"/>
    </source>
</evidence>
<evidence type="ECO:0000256" key="5">
    <source>
        <dbReference type="NCBIfam" id="TIGR00205"/>
    </source>
</evidence>
<dbReference type="Proteomes" id="UP000726170">
    <property type="component" value="Unassembled WGS sequence"/>
</dbReference>
<dbReference type="HAMAP" id="MF_00724">
    <property type="entry name" value="FliE"/>
    <property type="match status" value="1"/>
</dbReference>
<evidence type="ECO:0000313" key="6">
    <source>
        <dbReference type="EMBL" id="MBU5483038.1"/>
    </source>
</evidence>
<dbReference type="Pfam" id="PF02049">
    <property type="entry name" value="FliE"/>
    <property type="match status" value="1"/>
</dbReference>
<comment type="caution">
    <text evidence="6">The sequence shown here is derived from an EMBL/GenBank/DDBJ whole genome shotgun (WGS) entry which is preliminary data.</text>
</comment>
<dbReference type="PANTHER" id="PTHR34653">
    <property type="match status" value="1"/>
</dbReference>
<evidence type="ECO:0000256" key="2">
    <source>
        <dbReference type="ARBA" id="ARBA00009272"/>
    </source>
</evidence>
<gene>
    <name evidence="4 6" type="primary">fliE</name>
    <name evidence="6" type="ORF">KQI86_01790</name>
</gene>
<sequence>MRINEFTPNPKIFEGMSLNKNNDTENIEEDKSFTGLLKKQLDSLNDKQIKSEMSTEAFIKGEETNIHNVMINAEEAKMSLELAVQVRNKIIEAYQELSRMQL</sequence>
<protein>
    <recommendedName>
        <fullName evidence="4 5">Flagellar hook-basal body complex protein FliE</fullName>
    </recommendedName>
</protein>
<keyword evidence="6" id="KW-0969">Cilium</keyword>
<comment type="subcellular location">
    <subcellularLocation>
        <location evidence="1 4">Bacterial flagellum basal body</location>
    </subcellularLocation>
</comment>
<reference evidence="6 7" key="1">
    <citation type="submission" date="2021-06" db="EMBL/GenBank/DDBJ databases">
        <authorList>
            <person name="Sun Q."/>
            <person name="Li D."/>
        </authorList>
    </citation>
    <scope>NUCLEOTIDE SEQUENCE [LARGE SCALE GENOMIC DNA]</scope>
    <source>
        <strain evidence="6 7">MSJ-11</strain>
    </source>
</reference>